<dbReference type="Pfam" id="PF01386">
    <property type="entry name" value="Ribosomal_L25p"/>
    <property type="match status" value="1"/>
</dbReference>
<dbReference type="GO" id="GO:0006412">
    <property type="term" value="P:translation"/>
    <property type="evidence" value="ECO:0007669"/>
    <property type="project" value="UniProtKB-UniRule"/>
</dbReference>
<dbReference type="KEGG" id="flh:EJ997_12220"/>
<evidence type="ECO:0000259" key="7">
    <source>
        <dbReference type="Pfam" id="PF01386"/>
    </source>
</evidence>
<keyword evidence="4 5" id="KW-0687">Ribonucleoprotein</keyword>
<dbReference type="NCBIfam" id="TIGR00731">
    <property type="entry name" value="bL25_bact_ctc"/>
    <property type="match status" value="1"/>
</dbReference>
<keyword evidence="10" id="KW-1185">Reference proteome</keyword>
<dbReference type="InterPro" id="IPR020930">
    <property type="entry name" value="Ribosomal_uL5_bac-type"/>
</dbReference>
<dbReference type="EMBL" id="CP034593">
    <property type="protein sequence ID" value="AZQ77988.1"/>
    <property type="molecule type" value="Genomic_DNA"/>
</dbReference>
<feature type="compositionally biased region" description="Acidic residues" evidence="6">
    <location>
        <begin position="198"/>
        <end position="214"/>
    </location>
</feature>
<comment type="function">
    <text evidence="5">This is one of the proteins that binds to the 5S RNA in the ribosome where it forms part of the central protuberance.</text>
</comment>
<accession>A0A3Q9G397</accession>
<dbReference type="GO" id="GO:0003735">
    <property type="term" value="F:structural constituent of ribosome"/>
    <property type="evidence" value="ECO:0007669"/>
    <property type="project" value="InterPro"/>
</dbReference>
<gene>
    <name evidence="5" type="primary">rplY</name>
    <name evidence="5" type="synonym">ctc</name>
    <name evidence="9" type="ORF">EJ997_12220</name>
</gene>
<dbReference type="InterPro" id="IPR029751">
    <property type="entry name" value="Ribosomal_L25_dom"/>
</dbReference>
<name>A0A3Q9G397_9ACTO</name>
<evidence type="ECO:0000259" key="8">
    <source>
        <dbReference type="Pfam" id="PF14693"/>
    </source>
</evidence>
<dbReference type="InterPro" id="IPR001021">
    <property type="entry name" value="Ribosomal_bL25_long"/>
</dbReference>
<dbReference type="InterPro" id="IPR037121">
    <property type="entry name" value="Ribosomal_bL25_C"/>
</dbReference>
<dbReference type="Proteomes" id="UP000280344">
    <property type="component" value="Chromosome"/>
</dbReference>
<evidence type="ECO:0000256" key="6">
    <source>
        <dbReference type="SAM" id="MobiDB-lite"/>
    </source>
</evidence>
<dbReference type="PANTHER" id="PTHR33284:SF1">
    <property type="entry name" value="RIBOSOMAL PROTEIN L25_GLN-TRNA SYNTHETASE, ANTI-CODON-BINDING DOMAIN-CONTAINING PROTEIN"/>
    <property type="match status" value="1"/>
</dbReference>
<dbReference type="GO" id="GO:0022625">
    <property type="term" value="C:cytosolic large ribosomal subunit"/>
    <property type="evidence" value="ECO:0007669"/>
    <property type="project" value="TreeGrafter"/>
</dbReference>
<sequence>MVDSVKLTNETREDFGKGAARRLRRAGKIPAVLYGAGDETIHIALDAHETFLAVRHNANALVTLKINGKNQLALVRDIQHHPMTWDIEHVDLIGVRKGEKVEVTVPVTVVGEPAPGTVVTTDLLSLVILADATAIPESIEIDVEGKEEGTQIRIGTIDFPEGVTTDMDPEDLVVSVNVPQVDTSIEEADAALAAEQSAETEDEAPAEDTEKDSE</sequence>
<dbReference type="AlphaFoldDB" id="A0A3Q9G397"/>
<evidence type="ECO:0000256" key="4">
    <source>
        <dbReference type="ARBA" id="ARBA00023274"/>
    </source>
</evidence>
<feature type="region of interest" description="Disordered" evidence="6">
    <location>
        <begin position="191"/>
        <end position="214"/>
    </location>
</feature>
<proteinExistence type="inferred from homology"/>
<dbReference type="SUPFAM" id="SSF50715">
    <property type="entry name" value="Ribosomal protein L25-like"/>
    <property type="match status" value="1"/>
</dbReference>
<evidence type="ECO:0000256" key="2">
    <source>
        <dbReference type="ARBA" id="ARBA00022884"/>
    </source>
</evidence>
<evidence type="ECO:0000313" key="9">
    <source>
        <dbReference type="EMBL" id="AZQ77988.1"/>
    </source>
</evidence>
<dbReference type="NCBIfam" id="NF004131">
    <property type="entry name" value="PRK05618.2-1"/>
    <property type="match status" value="1"/>
</dbReference>
<dbReference type="Gene3D" id="2.170.120.20">
    <property type="entry name" value="Ribosomal protein L25, beta domain"/>
    <property type="match status" value="1"/>
</dbReference>
<keyword evidence="3 5" id="KW-0689">Ribosomal protein</keyword>
<reference evidence="9 10" key="1">
    <citation type="submission" date="2018-12" db="EMBL/GenBank/DDBJ databases">
        <title>Complete genome sequence of Flaviflexus sp. H23T48.</title>
        <authorList>
            <person name="Bae J.-W."/>
            <person name="Lee J.-Y."/>
        </authorList>
    </citation>
    <scope>NUCLEOTIDE SEQUENCE [LARGE SCALE GENOMIC DNA]</scope>
    <source>
        <strain evidence="9 10">H23T48</strain>
    </source>
</reference>
<dbReference type="CDD" id="cd00495">
    <property type="entry name" value="Ribosomal_L25_TL5_CTC"/>
    <property type="match status" value="1"/>
</dbReference>
<evidence type="ECO:0000313" key="10">
    <source>
        <dbReference type="Proteomes" id="UP000280344"/>
    </source>
</evidence>
<comment type="subunit">
    <text evidence="5">Part of the 50S ribosomal subunit; part of the 5S rRNA/L5/L18/L25 subcomplex. Contacts the 5S rRNA. Binds to the 5S rRNA independently of L5 and L18.</text>
</comment>
<feature type="domain" description="Large ribosomal subunit protein bL25 L25" evidence="7">
    <location>
        <begin position="8"/>
        <end position="92"/>
    </location>
</feature>
<feature type="domain" description="Large ribosomal subunit protein bL25 beta" evidence="8">
    <location>
        <begin position="100"/>
        <end position="180"/>
    </location>
</feature>
<evidence type="ECO:0000256" key="3">
    <source>
        <dbReference type="ARBA" id="ARBA00022980"/>
    </source>
</evidence>
<evidence type="ECO:0000256" key="5">
    <source>
        <dbReference type="HAMAP-Rule" id="MF_01334"/>
    </source>
</evidence>
<comment type="similarity">
    <text evidence="5">Belongs to the bacterial ribosomal protein bL25 family. CTC subfamily.</text>
</comment>
<dbReference type="InterPro" id="IPR020056">
    <property type="entry name" value="Rbsml_bL25/Gln-tRNA_synth_N"/>
</dbReference>
<dbReference type="PANTHER" id="PTHR33284">
    <property type="entry name" value="RIBOSOMAL PROTEIN L25/GLN-TRNA SYNTHETASE, ANTI-CODON-BINDING DOMAIN-CONTAINING PROTEIN"/>
    <property type="match status" value="1"/>
</dbReference>
<dbReference type="InterPro" id="IPR020057">
    <property type="entry name" value="Ribosomal_bL25_b-dom"/>
</dbReference>
<evidence type="ECO:0000256" key="1">
    <source>
        <dbReference type="ARBA" id="ARBA00022730"/>
    </source>
</evidence>
<protein>
    <recommendedName>
        <fullName evidence="5">Large ribosomal subunit protein bL25</fullName>
    </recommendedName>
    <alternativeName>
        <fullName evidence="5">General stress protein CTC</fullName>
    </alternativeName>
</protein>
<organism evidence="9 10">
    <name type="scientific">Flaviflexus ciconiae</name>
    <dbReference type="NCBI Taxonomy" id="2496867"/>
    <lineage>
        <taxon>Bacteria</taxon>
        <taxon>Bacillati</taxon>
        <taxon>Actinomycetota</taxon>
        <taxon>Actinomycetes</taxon>
        <taxon>Actinomycetales</taxon>
        <taxon>Actinomycetaceae</taxon>
        <taxon>Flaviflexus</taxon>
    </lineage>
</organism>
<dbReference type="GO" id="GO:0008097">
    <property type="term" value="F:5S rRNA binding"/>
    <property type="evidence" value="ECO:0007669"/>
    <property type="project" value="InterPro"/>
</dbReference>
<dbReference type="Pfam" id="PF14693">
    <property type="entry name" value="Ribosomal_TL5_C"/>
    <property type="match status" value="1"/>
</dbReference>
<dbReference type="HAMAP" id="MF_01334">
    <property type="entry name" value="Ribosomal_bL25_CTC"/>
    <property type="match status" value="1"/>
</dbReference>
<dbReference type="OrthoDB" id="5242980at2"/>
<keyword evidence="1 5" id="KW-0699">rRNA-binding</keyword>
<dbReference type="NCBIfam" id="NF004612">
    <property type="entry name" value="PRK05943.1"/>
    <property type="match status" value="1"/>
</dbReference>
<dbReference type="InterPro" id="IPR011035">
    <property type="entry name" value="Ribosomal_bL25/Gln-tRNA_synth"/>
</dbReference>
<dbReference type="Gene3D" id="2.40.240.10">
    <property type="entry name" value="Ribosomal Protein L25, Chain P"/>
    <property type="match status" value="1"/>
</dbReference>
<keyword evidence="2 5" id="KW-0694">RNA-binding</keyword>